<evidence type="ECO:0000256" key="4">
    <source>
        <dbReference type="ARBA" id="ARBA00035259"/>
    </source>
</evidence>
<evidence type="ECO:0000256" key="6">
    <source>
        <dbReference type="SAM" id="MobiDB-lite"/>
    </source>
</evidence>
<dbReference type="EMBL" id="LR593886">
    <property type="protein sequence ID" value="VTR97634.1"/>
    <property type="molecule type" value="Genomic_DNA"/>
</dbReference>
<evidence type="ECO:0000256" key="5">
    <source>
        <dbReference type="ARBA" id="ARBA00035523"/>
    </source>
</evidence>
<dbReference type="PANTHER" id="PTHR21569">
    <property type="entry name" value="RIBOSOMAL PROTEIN S9"/>
    <property type="match status" value="1"/>
</dbReference>
<keyword evidence="3" id="KW-0687">Ribonucleoprotein</keyword>
<gene>
    <name evidence="7" type="ORF">SOIL9_06190</name>
</gene>
<name>A0A6P2DBK5_9BACT</name>
<protein>
    <recommendedName>
        <fullName evidence="4">Small ribosomal subunit protein uS9</fullName>
    </recommendedName>
    <alternativeName>
        <fullName evidence="5">30S ribosomal protein S9</fullName>
    </alternativeName>
</protein>
<evidence type="ECO:0000256" key="1">
    <source>
        <dbReference type="ARBA" id="ARBA00005251"/>
    </source>
</evidence>
<dbReference type="Gene3D" id="3.30.230.10">
    <property type="match status" value="1"/>
</dbReference>
<evidence type="ECO:0000256" key="2">
    <source>
        <dbReference type="ARBA" id="ARBA00022980"/>
    </source>
</evidence>
<evidence type="ECO:0000313" key="7">
    <source>
        <dbReference type="EMBL" id="VTR97634.1"/>
    </source>
</evidence>
<accession>A0A6P2DBK5</accession>
<dbReference type="AlphaFoldDB" id="A0A6P2DBK5"/>
<feature type="compositionally biased region" description="Basic residues" evidence="6">
    <location>
        <begin position="192"/>
        <end position="211"/>
    </location>
</feature>
<dbReference type="GO" id="GO:0003735">
    <property type="term" value="F:structural constituent of ribosome"/>
    <property type="evidence" value="ECO:0007669"/>
    <property type="project" value="InterPro"/>
</dbReference>
<sequence length="211" mass="22562">MAEKKPAKAPKAHRTYYIATGRRKTAVARVRVTEGKGQVLINGKPFDQYFNEDKDRGAVLGPLKITDQLTRVDVFVTAKGGGITGQAGAVSQGLARAMKTMFSPADEQKAKVFGTTTVIKALRDEKKEQARAKAIAPKPTAAPAAPVNEGTPLIPVGTTPAAAAPASPADIASGMVKKLRDSGYLTRDARMKERKKYGLRGARRGTQFSKR</sequence>
<keyword evidence="8" id="KW-1185">Reference proteome</keyword>
<dbReference type="PANTHER" id="PTHR21569:SF1">
    <property type="entry name" value="SMALL RIBOSOMAL SUBUNIT PROTEIN US9M"/>
    <property type="match status" value="1"/>
</dbReference>
<proteinExistence type="inferred from homology"/>
<evidence type="ECO:0000256" key="3">
    <source>
        <dbReference type="ARBA" id="ARBA00023274"/>
    </source>
</evidence>
<comment type="similarity">
    <text evidence="1">Belongs to the universal ribosomal protein uS9 family.</text>
</comment>
<dbReference type="GO" id="GO:0006412">
    <property type="term" value="P:translation"/>
    <property type="evidence" value="ECO:0007669"/>
    <property type="project" value="InterPro"/>
</dbReference>
<feature type="region of interest" description="Disordered" evidence="6">
    <location>
        <begin position="186"/>
        <end position="211"/>
    </location>
</feature>
<evidence type="ECO:0000313" key="8">
    <source>
        <dbReference type="Proteomes" id="UP000464178"/>
    </source>
</evidence>
<dbReference type="GO" id="GO:0022627">
    <property type="term" value="C:cytosolic small ribosomal subunit"/>
    <property type="evidence" value="ECO:0007669"/>
    <property type="project" value="TreeGrafter"/>
</dbReference>
<organism evidence="7 8">
    <name type="scientific">Gemmata massiliana</name>
    <dbReference type="NCBI Taxonomy" id="1210884"/>
    <lineage>
        <taxon>Bacteria</taxon>
        <taxon>Pseudomonadati</taxon>
        <taxon>Planctomycetota</taxon>
        <taxon>Planctomycetia</taxon>
        <taxon>Gemmatales</taxon>
        <taxon>Gemmataceae</taxon>
        <taxon>Gemmata</taxon>
    </lineage>
</organism>
<reference evidence="7 8" key="1">
    <citation type="submission" date="2019-05" db="EMBL/GenBank/DDBJ databases">
        <authorList>
            <consortium name="Science for Life Laboratories"/>
        </authorList>
    </citation>
    <scope>NUCLEOTIDE SEQUENCE [LARGE SCALE GENOMIC DNA]</scope>
    <source>
        <strain evidence="7">Soil9</strain>
    </source>
</reference>
<dbReference type="KEGG" id="gms:SOIL9_06190"/>
<dbReference type="Pfam" id="PF00380">
    <property type="entry name" value="Ribosomal_S9"/>
    <property type="match status" value="2"/>
</dbReference>
<keyword evidence="2 7" id="KW-0689">Ribosomal protein</keyword>
<dbReference type="Proteomes" id="UP000464178">
    <property type="component" value="Chromosome"/>
</dbReference>
<dbReference type="InterPro" id="IPR000754">
    <property type="entry name" value="Ribosomal_uS9"/>
</dbReference>
<dbReference type="InterPro" id="IPR020568">
    <property type="entry name" value="Ribosomal_Su5_D2-typ_SF"/>
</dbReference>
<dbReference type="SUPFAM" id="SSF54211">
    <property type="entry name" value="Ribosomal protein S5 domain 2-like"/>
    <property type="match status" value="2"/>
</dbReference>
<dbReference type="GO" id="GO:0003723">
    <property type="term" value="F:RNA binding"/>
    <property type="evidence" value="ECO:0007669"/>
    <property type="project" value="TreeGrafter"/>
</dbReference>
<dbReference type="InterPro" id="IPR014721">
    <property type="entry name" value="Ribsml_uS5_D2-typ_fold_subgr"/>
</dbReference>